<dbReference type="SUPFAM" id="SSF116842">
    <property type="entry name" value="XseB-like"/>
    <property type="match status" value="1"/>
</dbReference>
<dbReference type="GO" id="GO:0006308">
    <property type="term" value="P:DNA catabolic process"/>
    <property type="evidence" value="ECO:0007669"/>
    <property type="project" value="UniProtKB-UniRule"/>
</dbReference>
<sequence length="78" mass="8859">MAKVNNAESYQQNYAKLQEIAQKLSHSEEIDIDELVPMVDEATRAYQVCQSRIEAVEAALNKRLDQESDDENATESIE</sequence>
<dbReference type="NCBIfam" id="NF045605">
    <property type="entry name" value="xseB_Acin_var"/>
    <property type="match status" value="1"/>
</dbReference>
<organism evidence="7 8">
    <name type="scientific">Hydrogenovibrio crunogenus</name>
    <dbReference type="NCBI Taxonomy" id="39765"/>
    <lineage>
        <taxon>Bacteria</taxon>
        <taxon>Pseudomonadati</taxon>
        <taxon>Pseudomonadota</taxon>
        <taxon>Gammaproteobacteria</taxon>
        <taxon>Thiotrichales</taxon>
        <taxon>Piscirickettsiaceae</taxon>
        <taxon>Hydrogenovibrio</taxon>
    </lineage>
</organism>
<evidence type="ECO:0000256" key="1">
    <source>
        <dbReference type="ARBA" id="ARBA00009998"/>
    </source>
</evidence>
<reference evidence="7 8" key="1">
    <citation type="submission" date="2018-08" db="EMBL/GenBank/DDBJ databases">
        <title>Horizontal acquisition of hydrogen conversion ability and other habitat adaptations in Hydrogenovibrio crunogenus strains.</title>
        <authorList>
            <person name="Gonnella G."/>
            <person name="Adam N."/>
            <person name="Perner M."/>
        </authorList>
    </citation>
    <scope>NUCLEOTIDE SEQUENCE [LARGE SCALE GENOMIC DNA]</scope>
    <source>
        <strain evidence="7 8">SP-41</strain>
    </source>
</reference>
<evidence type="ECO:0000313" key="7">
    <source>
        <dbReference type="EMBL" id="QBZ83236.1"/>
    </source>
</evidence>
<dbReference type="OrthoDB" id="9132715at2"/>
<dbReference type="AlphaFoldDB" id="A0A4P7NZX0"/>
<keyword evidence="8" id="KW-1185">Reference proteome</keyword>
<keyword evidence="4" id="KW-0378">Hydrolase</keyword>
<evidence type="ECO:0000313" key="8">
    <source>
        <dbReference type="Proteomes" id="UP000296201"/>
    </source>
</evidence>
<keyword evidence="5" id="KW-0269">Exonuclease</keyword>
<evidence type="ECO:0000256" key="4">
    <source>
        <dbReference type="ARBA" id="ARBA00022801"/>
    </source>
</evidence>
<dbReference type="EMBL" id="CP032096">
    <property type="protein sequence ID" value="QBZ83236.1"/>
    <property type="molecule type" value="Genomic_DNA"/>
</dbReference>
<name>A0A4P7NZX0_9GAMM</name>
<accession>A0A4P7NZX0</accession>
<keyword evidence="3" id="KW-0540">Nuclease</keyword>
<dbReference type="GO" id="GO:0008855">
    <property type="term" value="F:exodeoxyribonuclease VII activity"/>
    <property type="evidence" value="ECO:0007669"/>
    <property type="project" value="UniProtKB-UniRule"/>
</dbReference>
<comment type="similarity">
    <text evidence="1">Belongs to the XseB family.</text>
</comment>
<dbReference type="InterPro" id="IPR037004">
    <property type="entry name" value="Exonuc_VII_ssu_sf"/>
</dbReference>
<keyword evidence="2" id="KW-0963">Cytoplasm</keyword>
<dbReference type="Proteomes" id="UP000296201">
    <property type="component" value="Chromosome"/>
</dbReference>
<evidence type="ECO:0000256" key="5">
    <source>
        <dbReference type="ARBA" id="ARBA00022839"/>
    </source>
</evidence>
<proteinExistence type="inferred from homology"/>
<evidence type="ECO:0000256" key="6">
    <source>
        <dbReference type="NCBIfam" id="TIGR01280"/>
    </source>
</evidence>
<dbReference type="Pfam" id="PF02609">
    <property type="entry name" value="Exonuc_VII_S"/>
    <property type="match status" value="1"/>
</dbReference>
<dbReference type="Gene3D" id="1.10.287.1040">
    <property type="entry name" value="Exonuclease VII, small subunit"/>
    <property type="match status" value="1"/>
</dbReference>
<dbReference type="EC" id="3.1.11.6" evidence="6"/>
<evidence type="ECO:0000256" key="3">
    <source>
        <dbReference type="ARBA" id="ARBA00022722"/>
    </source>
</evidence>
<dbReference type="NCBIfam" id="TIGR01280">
    <property type="entry name" value="xseB"/>
    <property type="match status" value="1"/>
</dbReference>
<dbReference type="InterPro" id="IPR003761">
    <property type="entry name" value="Exonuc_VII_S"/>
</dbReference>
<evidence type="ECO:0000256" key="2">
    <source>
        <dbReference type="ARBA" id="ARBA00022490"/>
    </source>
</evidence>
<dbReference type="GO" id="GO:0009318">
    <property type="term" value="C:exodeoxyribonuclease VII complex"/>
    <property type="evidence" value="ECO:0007669"/>
    <property type="project" value="UniProtKB-UniRule"/>
</dbReference>
<gene>
    <name evidence="7" type="ORF">GHNINEIG_01284</name>
</gene>
<dbReference type="RefSeq" id="WP_135795871.1">
    <property type="nucleotide sequence ID" value="NZ_CP032096.1"/>
</dbReference>
<protein>
    <recommendedName>
        <fullName evidence="6">Exodeoxyribonuclease VII small subunit</fullName>
        <ecNumber evidence="6">3.1.11.6</ecNumber>
    </recommendedName>
</protein>